<dbReference type="AlphaFoldDB" id="A0A0C1VTD2"/>
<dbReference type="InterPro" id="IPR008859">
    <property type="entry name" value="Thrombospondin_C"/>
</dbReference>
<dbReference type="Pfam" id="PF17963">
    <property type="entry name" value="Big_9"/>
    <property type="match status" value="1"/>
</dbReference>
<evidence type="ECO:0000259" key="2">
    <source>
        <dbReference type="PROSITE" id="PS51236"/>
    </source>
</evidence>
<dbReference type="SUPFAM" id="SSF49899">
    <property type="entry name" value="Concanavalin A-like lectins/glucanases"/>
    <property type="match status" value="1"/>
</dbReference>
<feature type="chain" id="PRO_5002141297" description="TSP C-terminal domain-containing protein" evidence="1">
    <location>
        <begin position="25"/>
        <end position="655"/>
    </location>
</feature>
<proteinExistence type="predicted"/>
<evidence type="ECO:0000256" key="1">
    <source>
        <dbReference type="SAM" id="SignalP"/>
    </source>
</evidence>
<comment type="caution">
    <text evidence="3">The sequence shown here is derived from an EMBL/GenBank/DDBJ whole genome shotgun (WGS) entry which is preliminary data.</text>
</comment>
<evidence type="ECO:0000313" key="3">
    <source>
        <dbReference type="EMBL" id="KIF53163.1"/>
    </source>
</evidence>
<name>A0A0C1VTD2_9VIBR</name>
<dbReference type="Proteomes" id="UP000031586">
    <property type="component" value="Unassembled WGS sequence"/>
</dbReference>
<sequence>MFSFRRTDIALALSCFAASSYTLAADYVDLHSWTQAGASSAGNWSVASSGHSVYQSINGNPTAFMSTEKYSYRTFKGKIKVDSNAGDDDWIGFILGEPNSEFYIFDWKKGDQSGAKKGYKLIHHKGSLASFQAMGWGPSHESNTSTNTILARNTSKGWTHGTSYNFEMQVYANRIVTKIDGVTIFDISGLDIKPSRFGFFNWSQGKVNYNAIEQLYPPIAANITEEIVQGVSKTVRGSWTDQNNTDTHTCKLLGQPRYGSVTFVSPCSFTYVPDPDHDGAQTFQYRVTDNSNLYTDGTVTLNVLSAGSSIVMPHYIEAEKTTNVNMKLKSEGTSVFDNPNISVTNMPSFMSFDKDTGILTMKPDLDDLGLYEDIRFKTSNNGLGSYDAGVFDLAVIPQNNNDFLKQSFVVVPSDTPLADYQDNLVATIKIPALKSGEDKLVEGPHQVTIKADASNLAPVIIEGTEISPGESVSMTIDLVRSGTSIPMRYSSKEEGVSKVTINFPWIDSPDDLRYVIQRTCASTDSSRCSPVMEMDRTKVPNGQVQVAIRKAVDASYLTYGFAASNWASTDLANQISGLTNDDIVAVNLNVNNSYTKALLSALSSKLGNSELTSAIGSMGADSSFVYQVGKGLESFKTDSGYRWGTSAVTWINLDD</sequence>
<keyword evidence="1" id="KW-0732">Signal</keyword>
<dbReference type="GO" id="GO:0005509">
    <property type="term" value="F:calcium ion binding"/>
    <property type="evidence" value="ECO:0007669"/>
    <property type="project" value="InterPro"/>
</dbReference>
<dbReference type="RefSeq" id="WP_020194343.1">
    <property type="nucleotide sequence ID" value="NZ_BAOH01000005.1"/>
</dbReference>
<dbReference type="GO" id="GO:0007155">
    <property type="term" value="P:cell adhesion"/>
    <property type="evidence" value="ECO:0007669"/>
    <property type="project" value="InterPro"/>
</dbReference>
<accession>A0A0C1VTD2</accession>
<dbReference type="Pfam" id="PF05735">
    <property type="entry name" value="TSP_C"/>
    <property type="match status" value="1"/>
</dbReference>
<gene>
    <name evidence="3" type="ORF">H735_09500</name>
</gene>
<dbReference type="GO" id="GO:0005576">
    <property type="term" value="C:extracellular region"/>
    <property type="evidence" value="ECO:0007669"/>
    <property type="project" value="InterPro"/>
</dbReference>
<dbReference type="Gene3D" id="2.60.120.200">
    <property type="match status" value="1"/>
</dbReference>
<dbReference type="EMBL" id="JPRD01000015">
    <property type="protein sequence ID" value="KIF53163.1"/>
    <property type="molecule type" value="Genomic_DNA"/>
</dbReference>
<evidence type="ECO:0000313" key="4">
    <source>
        <dbReference type="Proteomes" id="UP000031586"/>
    </source>
</evidence>
<organism evidence="3 4">
    <name type="scientific">Vibrio owensii CAIM 1854 = LMG 25443</name>
    <dbReference type="NCBI Taxonomy" id="1229493"/>
    <lineage>
        <taxon>Bacteria</taxon>
        <taxon>Pseudomonadati</taxon>
        <taxon>Pseudomonadota</taxon>
        <taxon>Gammaproteobacteria</taxon>
        <taxon>Vibrionales</taxon>
        <taxon>Vibrionaceae</taxon>
        <taxon>Vibrio</taxon>
    </lineage>
</organism>
<feature type="domain" description="TSP C-terminal" evidence="2">
    <location>
        <begin position="23"/>
        <end position="221"/>
    </location>
</feature>
<feature type="signal peptide" evidence="1">
    <location>
        <begin position="1"/>
        <end position="24"/>
    </location>
</feature>
<dbReference type="PATRIC" id="fig|1229493.5.peg.984"/>
<dbReference type="PROSITE" id="PS51236">
    <property type="entry name" value="TSP_CTER"/>
    <property type="match status" value="1"/>
</dbReference>
<reference evidence="3 4" key="1">
    <citation type="submission" date="2014-07" db="EMBL/GenBank/DDBJ databases">
        <title>Unique and conserved regions in Vibrio harveyi and related species in comparison with the shrimp pathogen Vibrio harveyi CAIM 1792.</title>
        <authorList>
            <person name="Espinoza-Valles I."/>
            <person name="Vora G."/>
            <person name="Leekitcharoenphon P."/>
            <person name="Ussery D."/>
            <person name="Hoj L."/>
            <person name="Gomez-Gil B."/>
        </authorList>
    </citation>
    <scope>NUCLEOTIDE SEQUENCE [LARGE SCALE GENOMIC DNA]</scope>
    <source>
        <strain evidence="4">CAIM 1854 / LMG 25443</strain>
    </source>
</reference>
<dbReference type="InterPro" id="IPR013320">
    <property type="entry name" value="ConA-like_dom_sf"/>
</dbReference>
<protein>
    <recommendedName>
        <fullName evidence="2">TSP C-terminal domain-containing protein</fullName>
    </recommendedName>
</protein>